<dbReference type="HAMAP" id="MF_00653">
    <property type="entry name" value="PQQ_syn_PqqB"/>
    <property type="match status" value="1"/>
</dbReference>
<dbReference type="RefSeq" id="WP_133774617.1">
    <property type="nucleotide sequence ID" value="NZ_SNZR01000017.1"/>
</dbReference>
<evidence type="ECO:0000256" key="2">
    <source>
        <dbReference type="ARBA" id="ARBA00008481"/>
    </source>
</evidence>
<comment type="caution">
    <text evidence="8">The sequence shown here is derived from an EMBL/GenBank/DDBJ whole genome shotgun (WGS) entry which is preliminary data.</text>
</comment>
<evidence type="ECO:0000313" key="8">
    <source>
        <dbReference type="EMBL" id="TDR85328.1"/>
    </source>
</evidence>
<evidence type="ECO:0000313" key="9">
    <source>
        <dbReference type="Proteomes" id="UP000295122"/>
    </source>
</evidence>
<gene>
    <name evidence="6" type="primary">pqqB</name>
    <name evidence="8" type="ORF">EV668_4443</name>
</gene>
<comment type="pathway">
    <text evidence="1 6">Cofactor biosynthesis; pyrroloquinoline quinone biosynthesis.</text>
</comment>
<organism evidence="8 9">
    <name type="scientific">Enterovirga rhinocerotis</name>
    <dbReference type="NCBI Taxonomy" id="1339210"/>
    <lineage>
        <taxon>Bacteria</taxon>
        <taxon>Pseudomonadati</taxon>
        <taxon>Pseudomonadota</taxon>
        <taxon>Alphaproteobacteria</taxon>
        <taxon>Hyphomicrobiales</taxon>
        <taxon>Methylobacteriaceae</taxon>
        <taxon>Enterovirga</taxon>
    </lineage>
</organism>
<dbReference type="Pfam" id="PF12706">
    <property type="entry name" value="Lactamase_B_2"/>
    <property type="match status" value="1"/>
</dbReference>
<dbReference type="EMBL" id="SNZR01000017">
    <property type="protein sequence ID" value="TDR85328.1"/>
    <property type="molecule type" value="Genomic_DNA"/>
</dbReference>
<evidence type="ECO:0000256" key="1">
    <source>
        <dbReference type="ARBA" id="ARBA00004886"/>
    </source>
</evidence>
<keyword evidence="9" id="KW-1185">Reference proteome</keyword>
<evidence type="ECO:0000259" key="7">
    <source>
        <dbReference type="Pfam" id="PF12706"/>
    </source>
</evidence>
<dbReference type="InterPro" id="IPR036866">
    <property type="entry name" value="RibonucZ/Hydroxyglut_hydro"/>
</dbReference>
<dbReference type="Proteomes" id="UP000295122">
    <property type="component" value="Unassembled WGS sequence"/>
</dbReference>
<evidence type="ECO:0000256" key="5">
    <source>
        <dbReference type="ARBA" id="ARBA00022905"/>
    </source>
</evidence>
<protein>
    <recommendedName>
        <fullName evidence="3 6">Coenzyme PQQ synthesis protein B</fullName>
    </recommendedName>
    <alternativeName>
        <fullName evidence="6">Pyrroloquinoline quinone biosynthesis protein B</fullName>
    </alternativeName>
</protein>
<dbReference type="InterPro" id="IPR001279">
    <property type="entry name" value="Metallo-B-lactamas"/>
</dbReference>
<comment type="function">
    <text evidence="6">May be involved in the transport of PQQ or its precursor to the periplasm.</text>
</comment>
<feature type="domain" description="Metallo-beta-lactamase" evidence="7">
    <location>
        <begin position="55"/>
        <end position="268"/>
    </location>
</feature>
<name>A0A4R7BJ94_9HYPH</name>
<proteinExistence type="inferred from homology"/>
<evidence type="ECO:0000256" key="4">
    <source>
        <dbReference type="ARBA" id="ARBA00022448"/>
    </source>
</evidence>
<comment type="similarity">
    <text evidence="2 6">Belongs to the PqqB family.</text>
</comment>
<keyword evidence="5 6" id="KW-0884">PQQ biosynthesis</keyword>
<dbReference type="InterPro" id="IPR011842">
    <property type="entry name" value="PQQ_synth_PqqB"/>
</dbReference>
<dbReference type="NCBIfam" id="TIGR02108">
    <property type="entry name" value="PQQ_syn_pqqB"/>
    <property type="match status" value="1"/>
</dbReference>
<sequence length="306" mass="31878">MGCTGARAIVLGSGAGGGLPQWNCGCRHCALAREGDARVVPRSQASLALTGNGRHWLIVNAAPDLRSQIIACTSLSPERGTRASPITDVILTGGEIDQIAGLLTLREGHAFRISATSEVLIILSANPIFDALDPKNVERRVVRPPCRIELAGLAIECIALPGKAPLYLERDGAADPGEMLALLARPLAGGLGIACVPGCAAITPALQSLLARADIVLMDGTVFHDDELARAGMGTKTGRRMGHLPIAGEGGTLSTLTDLAPRRRIYTHVNNTNPVLLADSPERGVLDAAGIELAHDGMEIALEPVT</sequence>
<evidence type="ECO:0000256" key="6">
    <source>
        <dbReference type="HAMAP-Rule" id="MF_00653"/>
    </source>
</evidence>
<reference evidence="8 9" key="1">
    <citation type="submission" date="2019-03" db="EMBL/GenBank/DDBJ databases">
        <title>Genomic Encyclopedia of Type Strains, Phase IV (KMG-IV): sequencing the most valuable type-strain genomes for metagenomic binning, comparative biology and taxonomic classification.</title>
        <authorList>
            <person name="Goeker M."/>
        </authorList>
    </citation>
    <scope>NUCLEOTIDE SEQUENCE [LARGE SCALE GENOMIC DNA]</scope>
    <source>
        <strain evidence="8 9">DSM 25903</strain>
    </source>
</reference>
<dbReference type="OrthoDB" id="9778305at2"/>
<dbReference type="SUPFAM" id="SSF56281">
    <property type="entry name" value="Metallo-hydrolase/oxidoreductase"/>
    <property type="match status" value="1"/>
</dbReference>
<dbReference type="GO" id="GO:0018189">
    <property type="term" value="P:pyrroloquinoline quinone biosynthetic process"/>
    <property type="evidence" value="ECO:0007669"/>
    <property type="project" value="UniProtKB-UniRule"/>
</dbReference>
<dbReference type="AlphaFoldDB" id="A0A4R7BJ94"/>
<dbReference type="Gene3D" id="3.60.15.10">
    <property type="entry name" value="Ribonuclease Z/Hydroxyacylglutathione hydrolase-like"/>
    <property type="match status" value="1"/>
</dbReference>
<accession>A0A4R7BJ94</accession>
<dbReference type="UniPathway" id="UPA00539"/>
<keyword evidence="4 6" id="KW-0813">Transport</keyword>
<evidence type="ECO:0000256" key="3">
    <source>
        <dbReference type="ARBA" id="ARBA00015084"/>
    </source>
</evidence>